<dbReference type="Gene3D" id="2.60.200.20">
    <property type="match status" value="1"/>
</dbReference>
<feature type="compositionally biased region" description="Low complexity" evidence="4">
    <location>
        <begin position="20"/>
        <end position="34"/>
    </location>
</feature>
<dbReference type="OrthoDB" id="9803824at2"/>
<evidence type="ECO:0000259" key="5">
    <source>
        <dbReference type="PROSITE" id="PS50006"/>
    </source>
</evidence>
<dbReference type="Pfam" id="PF00990">
    <property type="entry name" value="GGDEF"/>
    <property type="match status" value="1"/>
</dbReference>
<dbReference type="Gene3D" id="3.30.70.270">
    <property type="match status" value="1"/>
</dbReference>
<dbReference type="Proteomes" id="UP000315949">
    <property type="component" value="Unassembled WGS sequence"/>
</dbReference>
<dbReference type="GO" id="GO:0052621">
    <property type="term" value="F:diguanylate cyclase activity"/>
    <property type="evidence" value="ECO:0007669"/>
    <property type="project" value="UniProtKB-EC"/>
</dbReference>
<dbReference type="InterPro" id="IPR000160">
    <property type="entry name" value="GGDEF_dom"/>
</dbReference>
<comment type="catalytic activity">
    <reaction evidence="3">
        <text>2 GTP = 3',3'-c-di-GMP + 2 diphosphate</text>
        <dbReference type="Rhea" id="RHEA:24898"/>
        <dbReference type="ChEBI" id="CHEBI:33019"/>
        <dbReference type="ChEBI" id="CHEBI:37565"/>
        <dbReference type="ChEBI" id="CHEBI:58805"/>
        <dbReference type="EC" id="2.7.7.65"/>
    </reaction>
</comment>
<feature type="domain" description="GGDEF" evidence="6">
    <location>
        <begin position="232"/>
        <end position="364"/>
    </location>
</feature>
<dbReference type="InterPro" id="IPR043128">
    <property type="entry name" value="Rev_trsase/Diguanyl_cyclase"/>
</dbReference>
<evidence type="ECO:0000256" key="4">
    <source>
        <dbReference type="SAM" id="MobiDB-lite"/>
    </source>
</evidence>
<feature type="region of interest" description="Disordered" evidence="4">
    <location>
        <begin position="1"/>
        <end position="36"/>
    </location>
</feature>
<dbReference type="SMART" id="SM00240">
    <property type="entry name" value="FHA"/>
    <property type="match status" value="1"/>
</dbReference>
<dbReference type="GO" id="GO:0005886">
    <property type="term" value="C:plasma membrane"/>
    <property type="evidence" value="ECO:0007669"/>
    <property type="project" value="TreeGrafter"/>
</dbReference>
<reference evidence="7 8" key="1">
    <citation type="submission" date="2019-07" db="EMBL/GenBank/DDBJ databases">
        <title>Luteimonas sp. YD-1 nov., isolated from acidic soil.</title>
        <authorList>
            <person name="Zhou J."/>
        </authorList>
    </citation>
    <scope>NUCLEOTIDE SEQUENCE [LARGE SCALE GENOMIC DNA]</scope>
    <source>
        <strain evidence="7 8">YD-1</strain>
    </source>
</reference>
<dbReference type="NCBIfam" id="TIGR00254">
    <property type="entry name" value="GGDEF"/>
    <property type="match status" value="1"/>
</dbReference>
<dbReference type="InterPro" id="IPR000253">
    <property type="entry name" value="FHA_dom"/>
</dbReference>
<evidence type="ECO:0000313" key="8">
    <source>
        <dbReference type="Proteomes" id="UP000315949"/>
    </source>
</evidence>
<dbReference type="PANTHER" id="PTHR45138">
    <property type="entry name" value="REGULATORY COMPONENTS OF SENSORY TRANSDUCTION SYSTEM"/>
    <property type="match status" value="1"/>
</dbReference>
<keyword evidence="8" id="KW-1185">Reference proteome</keyword>
<dbReference type="InterPro" id="IPR050469">
    <property type="entry name" value="Diguanylate_Cyclase"/>
</dbReference>
<gene>
    <name evidence="7" type="ORF">FQY79_00665</name>
</gene>
<comment type="caution">
    <text evidence="7">The sequence shown here is derived from an EMBL/GenBank/DDBJ whole genome shotgun (WGS) entry which is preliminary data.</text>
</comment>
<proteinExistence type="predicted"/>
<dbReference type="Pfam" id="PF00498">
    <property type="entry name" value="FHA"/>
    <property type="match status" value="1"/>
</dbReference>
<dbReference type="SUPFAM" id="SSF49879">
    <property type="entry name" value="SMAD/FHA domain"/>
    <property type="match status" value="1"/>
</dbReference>
<organism evidence="7 8">
    <name type="scientific">Luteimonas wenzhouensis</name>
    <dbReference type="NCBI Taxonomy" id="2599615"/>
    <lineage>
        <taxon>Bacteria</taxon>
        <taxon>Pseudomonadati</taxon>
        <taxon>Pseudomonadota</taxon>
        <taxon>Gammaproteobacteria</taxon>
        <taxon>Lysobacterales</taxon>
        <taxon>Lysobacteraceae</taxon>
        <taxon>Luteimonas</taxon>
    </lineage>
</organism>
<dbReference type="CDD" id="cd01949">
    <property type="entry name" value="GGDEF"/>
    <property type="match status" value="1"/>
</dbReference>
<dbReference type="GO" id="GO:1902201">
    <property type="term" value="P:negative regulation of bacterial-type flagellum-dependent cell motility"/>
    <property type="evidence" value="ECO:0007669"/>
    <property type="project" value="TreeGrafter"/>
</dbReference>
<dbReference type="SUPFAM" id="SSF55073">
    <property type="entry name" value="Nucleotide cyclase"/>
    <property type="match status" value="1"/>
</dbReference>
<evidence type="ECO:0000313" key="7">
    <source>
        <dbReference type="EMBL" id="TWT21681.1"/>
    </source>
</evidence>
<name>A0A5C5U5Q5_9GAMM</name>
<dbReference type="InterPro" id="IPR029787">
    <property type="entry name" value="Nucleotide_cyclase"/>
</dbReference>
<dbReference type="AlphaFoldDB" id="A0A5C5U5Q5"/>
<accession>A0A5C5U5Q5</accession>
<dbReference type="GO" id="GO:0043709">
    <property type="term" value="P:cell adhesion involved in single-species biofilm formation"/>
    <property type="evidence" value="ECO:0007669"/>
    <property type="project" value="TreeGrafter"/>
</dbReference>
<dbReference type="InterPro" id="IPR008984">
    <property type="entry name" value="SMAD_FHA_dom_sf"/>
</dbReference>
<dbReference type="PROSITE" id="PS50887">
    <property type="entry name" value="GGDEF"/>
    <property type="match status" value="1"/>
</dbReference>
<dbReference type="FunFam" id="3.30.70.270:FF:000001">
    <property type="entry name" value="Diguanylate cyclase domain protein"/>
    <property type="match status" value="1"/>
</dbReference>
<evidence type="ECO:0000256" key="2">
    <source>
        <dbReference type="ARBA" id="ARBA00012528"/>
    </source>
</evidence>
<dbReference type="EMBL" id="VOHE01000001">
    <property type="protein sequence ID" value="TWT21681.1"/>
    <property type="molecule type" value="Genomic_DNA"/>
</dbReference>
<evidence type="ECO:0000256" key="3">
    <source>
        <dbReference type="ARBA" id="ARBA00034247"/>
    </source>
</evidence>
<comment type="cofactor">
    <cofactor evidence="1">
        <name>Mg(2+)</name>
        <dbReference type="ChEBI" id="CHEBI:18420"/>
    </cofactor>
</comment>
<dbReference type="CDD" id="cd00060">
    <property type="entry name" value="FHA"/>
    <property type="match status" value="1"/>
</dbReference>
<dbReference type="SMART" id="SM00267">
    <property type="entry name" value="GGDEF"/>
    <property type="match status" value="1"/>
</dbReference>
<sequence length="364" mass="38623">MPGGSVASPPADTAGERVASSSVLSGSRSSPGLVMAPPPSHVPCMLTEGVATAVDRVHSPLKEASCDMAGSDQLPTTQRTVYSDGPRHGGRRGACLVVIHGEGLGRRVDLGGQPVLIGRSDEADLVISHRSVSRSHCQVWLQGDEYRIRDLGATNPTRVNDQPVAEAVLADGDHIVVGESILKFIGHGNVEAGYHEEIYQLATHDALTELYNRRHFSEILEREIARAHRHRHTLSLCIVDVDLFKPVNDTFGHIAGDEVLRTIAGIIRNHVRSDDVAARIGGEEFAVLLLETGAEAATAFADRLRAAVAAAHFAPGGVPRRITVSVGVAELVPPAVDRSTLMAAADAALYRAKEAGRDRVCAAG</sequence>
<dbReference type="PANTHER" id="PTHR45138:SF9">
    <property type="entry name" value="DIGUANYLATE CYCLASE DGCM-RELATED"/>
    <property type="match status" value="1"/>
</dbReference>
<evidence type="ECO:0000259" key="6">
    <source>
        <dbReference type="PROSITE" id="PS50887"/>
    </source>
</evidence>
<evidence type="ECO:0000256" key="1">
    <source>
        <dbReference type="ARBA" id="ARBA00001946"/>
    </source>
</evidence>
<protein>
    <recommendedName>
        <fullName evidence="2">diguanylate cyclase</fullName>
        <ecNumber evidence="2">2.7.7.65</ecNumber>
    </recommendedName>
</protein>
<feature type="domain" description="FHA" evidence="5">
    <location>
        <begin position="115"/>
        <end position="164"/>
    </location>
</feature>
<dbReference type="EC" id="2.7.7.65" evidence="2"/>
<dbReference type="PROSITE" id="PS50006">
    <property type="entry name" value="FHA_DOMAIN"/>
    <property type="match status" value="1"/>
</dbReference>